<keyword evidence="2" id="KW-1185">Reference proteome</keyword>
<dbReference type="AlphaFoldDB" id="A0A5C5YV54"/>
<evidence type="ECO:0000313" key="2">
    <source>
        <dbReference type="Proteomes" id="UP000315010"/>
    </source>
</evidence>
<dbReference type="Proteomes" id="UP000315010">
    <property type="component" value="Unassembled WGS sequence"/>
</dbReference>
<reference evidence="1 2" key="1">
    <citation type="submission" date="2019-02" db="EMBL/GenBank/DDBJ databases">
        <title>Deep-cultivation of Planctomycetes and their phenomic and genomic characterization uncovers novel biology.</title>
        <authorList>
            <person name="Wiegand S."/>
            <person name="Jogler M."/>
            <person name="Boedeker C."/>
            <person name="Pinto D."/>
            <person name="Vollmers J."/>
            <person name="Rivas-Marin E."/>
            <person name="Kohn T."/>
            <person name="Peeters S.H."/>
            <person name="Heuer A."/>
            <person name="Rast P."/>
            <person name="Oberbeckmann S."/>
            <person name="Bunk B."/>
            <person name="Jeske O."/>
            <person name="Meyerdierks A."/>
            <person name="Storesund J.E."/>
            <person name="Kallscheuer N."/>
            <person name="Luecker S."/>
            <person name="Lage O.M."/>
            <person name="Pohl T."/>
            <person name="Merkel B.J."/>
            <person name="Hornburger P."/>
            <person name="Mueller R.-W."/>
            <person name="Bruemmer F."/>
            <person name="Labrenz M."/>
            <person name="Spormann A.M."/>
            <person name="Op Den Camp H."/>
            <person name="Overmann J."/>
            <person name="Amann R."/>
            <person name="Jetten M.S.M."/>
            <person name="Mascher T."/>
            <person name="Medema M.H."/>
            <person name="Devos D.P."/>
            <person name="Kaster A.-K."/>
            <person name="Ovreas L."/>
            <person name="Rohde M."/>
            <person name="Galperin M.Y."/>
            <person name="Jogler C."/>
        </authorList>
    </citation>
    <scope>NUCLEOTIDE SEQUENCE [LARGE SCALE GENOMIC DNA]</scope>
    <source>
        <strain evidence="1 2">CA13</strain>
    </source>
</reference>
<gene>
    <name evidence="1" type="ORF">CA13_00220</name>
</gene>
<accession>A0A5C5YV54</accession>
<organism evidence="1 2">
    <name type="scientific">Novipirellula herctigrandis</name>
    <dbReference type="NCBI Taxonomy" id="2527986"/>
    <lineage>
        <taxon>Bacteria</taxon>
        <taxon>Pseudomonadati</taxon>
        <taxon>Planctomycetota</taxon>
        <taxon>Planctomycetia</taxon>
        <taxon>Pirellulales</taxon>
        <taxon>Pirellulaceae</taxon>
        <taxon>Novipirellula</taxon>
    </lineage>
</organism>
<comment type="caution">
    <text evidence="1">The sequence shown here is derived from an EMBL/GenBank/DDBJ whole genome shotgun (WGS) entry which is preliminary data.</text>
</comment>
<sequence length="43" mass="4963">MRRTMRCNGAGLAWFYEWKVNLPGPLIAVVRRTGKSAPSHRYD</sequence>
<dbReference type="EMBL" id="SJPJ01000001">
    <property type="protein sequence ID" value="TWT78626.1"/>
    <property type="molecule type" value="Genomic_DNA"/>
</dbReference>
<protein>
    <submittedName>
        <fullName evidence="1">Uncharacterized protein</fullName>
    </submittedName>
</protein>
<evidence type="ECO:0000313" key="1">
    <source>
        <dbReference type="EMBL" id="TWT78626.1"/>
    </source>
</evidence>
<name>A0A5C5YV54_9BACT</name>
<proteinExistence type="predicted"/>